<dbReference type="RefSeq" id="XP_064671227.1">
    <property type="nucleotide sequence ID" value="XM_064814862.1"/>
</dbReference>
<dbReference type="Pfam" id="PF22998">
    <property type="entry name" value="GNAT_LYC1-like"/>
    <property type="match status" value="1"/>
</dbReference>
<dbReference type="GeneID" id="89938987"/>
<proteinExistence type="predicted"/>
<dbReference type="InterPro" id="IPR055100">
    <property type="entry name" value="GNAT_LYC1-like"/>
</dbReference>
<dbReference type="PANTHER" id="PTHR34815:SF4">
    <property type="entry name" value="N-ACETYLTRANSFERASE DOMAIN-CONTAINING PROTEIN"/>
    <property type="match status" value="1"/>
</dbReference>
<dbReference type="Proteomes" id="UP001302812">
    <property type="component" value="Unassembled WGS sequence"/>
</dbReference>
<name>A0AAN6TFT3_9PEZI</name>
<evidence type="ECO:0000313" key="3">
    <source>
        <dbReference type="Proteomes" id="UP001302812"/>
    </source>
</evidence>
<sequence>MGGQGDTGTAAPITVNDVVFTEATSRQRTLSWELNGASWAPPMTIEQYVGRETGLSQTALSANGGTKYYVLHHKSDPELIVSACEVTAKQGLVADKNGSREVTAYSIASVFTNPRFRGHGMASHMLRHVQQVVDKAGAEYGALYSDIGRVFYTRLGWQDLRSPQVLFHLRDDLRIPPEAVTGVTHLAEETVASLCEQEVATWKERFRRIAQQRQQQNISSSNTTHIIFLPTPAQLSWHFARDKYVCKILLDREVVHRGAQTTDGKAWISWDHDLREKKLKILKIVVGGEDEPPAKRKTDAVKLLLAAMAEAKEWGLPKVLMWIPGAAGGNHLGQGDWEWEWATAAATDIWREWGPQVQVVLEEREDGSIPSLRWMGGESLEEVVWEDSEYYAWC</sequence>
<protein>
    <recommendedName>
        <fullName evidence="1">LYC1 C-terminal domain-containing protein</fullName>
    </recommendedName>
</protein>
<feature type="domain" description="LYC1 C-terminal" evidence="1">
    <location>
        <begin position="181"/>
        <end position="394"/>
    </location>
</feature>
<reference evidence="2" key="2">
    <citation type="submission" date="2023-05" db="EMBL/GenBank/DDBJ databases">
        <authorList>
            <consortium name="Lawrence Berkeley National Laboratory"/>
            <person name="Steindorff A."/>
            <person name="Hensen N."/>
            <person name="Bonometti L."/>
            <person name="Westerberg I."/>
            <person name="Brannstrom I.O."/>
            <person name="Guillou S."/>
            <person name="Cros-Aarteil S."/>
            <person name="Calhoun S."/>
            <person name="Haridas S."/>
            <person name="Kuo A."/>
            <person name="Mondo S."/>
            <person name="Pangilinan J."/>
            <person name="Riley R."/>
            <person name="Labutti K."/>
            <person name="Andreopoulos B."/>
            <person name="Lipzen A."/>
            <person name="Chen C."/>
            <person name="Yanf M."/>
            <person name="Daum C."/>
            <person name="Ng V."/>
            <person name="Clum A."/>
            <person name="Ohm R."/>
            <person name="Martin F."/>
            <person name="Silar P."/>
            <person name="Natvig D."/>
            <person name="Lalanne C."/>
            <person name="Gautier V."/>
            <person name="Ament-Velasquez S.L."/>
            <person name="Kruys A."/>
            <person name="Hutchinson M.I."/>
            <person name="Powell A.J."/>
            <person name="Barry K."/>
            <person name="Miller A.N."/>
            <person name="Grigoriev I.V."/>
            <person name="Debuchy R."/>
            <person name="Gladieux P."/>
            <person name="Thoren M.H."/>
            <person name="Johannesson H."/>
        </authorList>
    </citation>
    <scope>NUCLEOTIDE SEQUENCE</scope>
    <source>
        <strain evidence="2">CBS 508.74</strain>
    </source>
</reference>
<dbReference type="AlphaFoldDB" id="A0AAN6TFT3"/>
<dbReference type="PANTHER" id="PTHR34815">
    <property type="entry name" value="LYSINE ACETYLTRANSFERASE"/>
    <property type="match status" value="1"/>
</dbReference>
<accession>A0AAN6TFT3</accession>
<dbReference type="EMBL" id="MU853338">
    <property type="protein sequence ID" value="KAK4113657.1"/>
    <property type="molecule type" value="Genomic_DNA"/>
</dbReference>
<gene>
    <name evidence="2" type="ORF">N656DRAFT_777632</name>
</gene>
<evidence type="ECO:0000259" key="1">
    <source>
        <dbReference type="Pfam" id="PF22998"/>
    </source>
</evidence>
<dbReference type="SUPFAM" id="SSF55729">
    <property type="entry name" value="Acyl-CoA N-acyltransferases (Nat)"/>
    <property type="match status" value="1"/>
</dbReference>
<organism evidence="2 3">
    <name type="scientific">Canariomyces notabilis</name>
    <dbReference type="NCBI Taxonomy" id="2074819"/>
    <lineage>
        <taxon>Eukaryota</taxon>
        <taxon>Fungi</taxon>
        <taxon>Dikarya</taxon>
        <taxon>Ascomycota</taxon>
        <taxon>Pezizomycotina</taxon>
        <taxon>Sordariomycetes</taxon>
        <taxon>Sordariomycetidae</taxon>
        <taxon>Sordariales</taxon>
        <taxon>Chaetomiaceae</taxon>
        <taxon>Canariomyces</taxon>
    </lineage>
</organism>
<dbReference type="InterPro" id="IPR016181">
    <property type="entry name" value="Acyl_CoA_acyltransferase"/>
</dbReference>
<reference evidence="2" key="1">
    <citation type="journal article" date="2023" name="Mol. Phylogenet. Evol.">
        <title>Genome-scale phylogeny and comparative genomics of the fungal order Sordariales.</title>
        <authorList>
            <person name="Hensen N."/>
            <person name="Bonometti L."/>
            <person name="Westerberg I."/>
            <person name="Brannstrom I.O."/>
            <person name="Guillou S."/>
            <person name="Cros-Aarteil S."/>
            <person name="Calhoun S."/>
            <person name="Haridas S."/>
            <person name="Kuo A."/>
            <person name="Mondo S."/>
            <person name="Pangilinan J."/>
            <person name="Riley R."/>
            <person name="LaButti K."/>
            <person name="Andreopoulos B."/>
            <person name="Lipzen A."/>
            <person name="Chen C."/>
            <person name="Yan M."/>
            <person name="Daum C."/>
            <person name="Ng V."/>
            <person name="Clum A."/>
            <person name="Steindorff A."/>
            <person name="Ohm R.A."/>
            <person name="Martin F."/>
            <person name="Silar P."/>
            <person name="Natvig D.O."/>
            <person name="Lalanne C."/>
            <person name="Gautier V."/>
            <person name="Ament-Velasquez S.L."/>
            <person name="Kruys A."/>
            <person name="Hutchinson M.I."/>
            <person name="Powell A.J."/>
            <person name="Barry K."/>
            <person name="Miller A.N."/>
            <person name="Grigoriev I.V."/>
            <person name="Debuchy R."/>
            <person name="Gladieux P."/>
            <person name="Hiltunen Thoren M."/>
            <person name="Johannesson H."/>
        </authorList>
    </citation>
    <scope>NUCLEOTIDE SEQUENCE</scope>
    <source>
        <strain evidence="2">CBS 508.74</strain>
    </source>
</reference>
<keyword evidence="3" id="KW-1185">Reference proteome</keyword>
<comment type="caution">
    <text evidence="2">The sequence shown here is derived from an EMBL/GenBank/DDBJ whole genome shotgun (WGS) entry which is preliminary data.</text>
</comment>
<dbReference type="Gene3D" id="3.40.630.30">
    <property type="match status" value="1"/>
</dbReference>
<evidence type="ECO:0000313" key="2">
    <source>
        <dbReference type="EMBL" id="KAK4113657.1"/>
    </source>
</evidence>
<dbReference type="InterPro" id="IPR053013">
    <property type="entry name" value="LAT"/>
</dbReference>